<accession>A0AAE0YI16</accession>
<dbReference type="PANTHER" id="PTHR13297:SF5">
    <property type="entry name" value="TBC1 DOMAIN FAMILY MEMBER 23"/>
    <property type="match status" value="1"/>
</dbReference>
<evidence type="ECO:0000259" key="6">
    <source>
        <dbReference type="PROSITE" id="PS50086"/>
    </source>
</evidence>
<dbReference type="GO" id="GO:0099041">
    <property type="term" value="P:vesicle tethering to Golgi"/>
    <property type="evidence" value="ECO:0007669"/>
    <property type="project" value="TreeGrafter"/>
</dbReference>
<reference evidence="8" key="1">
    <citation type="journal article" date="2023" name="G3 (Bethesda)">
        <title>A reference genome for the long-term kleptoplast-retaining sea slug Elysia crispata morphotype clarki.</title>
        <authorList>
            <person name="Eastman K.E."/>
            <person name="Pendleton A.L."/>
            <person name="Shaikh M.A."/>
            <person name="Suttiyut T."/>
            <person name="Ogas R."/>
            <person name="Tomko P."/>
            <person name="Gavelis G."/>
            <person name="Widhalm J.R."/>
            <person name="Wisecaver J.H."/>
        </authorList>
    </citation>
    <scope>NUCLEOTIDE SEQUENCE</scope>
    <source>
        <strain evidence="8">ECLA1</strain>
    </source>
</reference>
<evidence type="ECO:0000259" key="7">
    <source>
        <dbReference type="PROSITE" id="PS50206"/>
    </source>
</evidence>
<organism evidence="8 9">
    <name type="scientific">Elysia crispata</name>
    <name type="common">lettuce slug</name>
    <dbReference type="NCBI Taxonomy" id="231223"/>
    <lineage>
        <taxon>Eukaryota</taxon>
        <taxon>Metazoa</taxon>
        <taxon>Spiralia</taxon>
        <taxon>Lophotrochozoa</taxon>
        <taxon>Mollusca</taxon>
        <taxon>Gastropoda</taxon>
        <taxon>Heterobranchia</taxon>
        <taxon>Euthyneura</taxon>
        <taxon>Panpulmonata</taxon>
        <taxon>Sacoglossa</taxon>
        <taxon>Placobranchoidea</taxon>
        <taxon>Plakobranchidae</taxon>
        <taxon>Elysia</taxon>
    </lineage>
</organism>
<dbReference type="CDD" id="cd20788">
    <property type="entry name" value="TBC1D23_C-like"/>
    <property type="match status" value="1"/>
</dbReference>
<dbReference type="InterPro" id="IPR036873">
    <property type="entry name" value="Rhodanese-like_dom_sf"/>
</dbReference>
<dbReference type="InterPro" id="IPR039755">
    <property type="entry name" value="TBC1D23"/>
</dbReference>
<dbReference type="GO" id="GO:0042147">
    <property type="term" value="P:retrograde transport, endosome to Golgi"/>
    <property type="evidence" value="ECO:0007669"/>
    <property type="project" value="InterPro"/>
</dbReference>
<dbReference type="GO" id="GO:0005802">
    <property type="term" value="C:trans-Golgi network"/>
    <property type="evidence" value="ECO:0007669"/>
    <property type="project" value="TreeGrafter"/>
</dbReference>
<feature type="domain" description="Rab-GAP TBC" evidence="6">
    <location>
        <begin position="48"/>
        <end position="228"/>
    </location>
</feature>
<dbReference type="SUPFAM" id="SSF52821">
    <property type="entry name" value="Rhodanese/Cell cycle control phosphatase"/>
    <property type="match status" value="1"/>
</dbReference>
<dbReference type="PANTHER" id="PTHR13297">
    <property type="entry name" value="TBC1 DOMAIN FAMILY MEMBER 23-RELATED"/>
    <property type="match status" value="1"/>
</dbReference>
<protein>
    <recommendedName>
        <fullName evidence="2">TBC1 domain family member 23</fullName>
    </recommendedName>
</protein>
<dbReference type="Gene3D" id="3.40.250.10">
    <property type="entry name" value="Rhodanese-like domain"/>
    <property type="match status" value="1"/>
</dbReference>
<feature type="domain" description="Rhodanese" evidence="7">
    <location>
        <begin position="343"/>
        <end position="455"/>
    </location>
</feature>
<dbReference type="SMART" id="SM00164">
    <property type="entry name" value="TBC"/>
    <property type="match status" value="1"/>
</dbReference>
<evidence type="ECO:0000256" key="5">
    <source>
        <dbReference type="SAM" id="MobiDB-lite"/>
    </source>
</evidence>
<comment type="subcellular location">
    <subcellularLocation>
        <location evidence="1">Golgi apparatus</location>
        <location evidence="1">trans-Golgi network</location>
    </subcellularLocation>
</comment>
<sequence length="695" mass="77271">MADNNIDTELDLAGVLDEDDSSWLAELETALVEECDFGSLRNICKGRAVPDHLRAEVWQICLGTVGKDALSSFDGLYDMDGQSQVRSDCKSLVDKLGNEEEDKVSIVSDLETIVTLYCKSRGLKYASSNGWMDVLQVLLTVKMSPSELYNTFYAILNKFVPNECKYQGKPFHLFRLLLQYHDPELCSYLDTRRVTPDLYTMSWFNSLFGGVCGLRVCQVMWDVIFQHADPFLELFMGLVILVNARDTILETKDQSKEEIIDLITSFPQALEVDDVEDFCSLAQYYAQKTPQSFRRDYQLSMFGGSVVSHKEPEDSTSLMYSLCLSVSGEELLQANKGTPLVEDAVRFFVVDCRPAEQYNNEHLTTAFHLDANLMLQSPEEFSYAVQALFAAQAQALAAGSAAAGEHLCFLGSGREEEDQYVNMVVANILQKGKQYVSTAKGGYPALHNILKATSENGVPDLVASHEAADTKNSSGDGSAVLGNRGEGEAGTSKYFSKAILGRLSGVVKSKSAEMKEKLANYIKNDGTGDKHVSSAERGGKRYRNMANVFTIGDDEEGEEGSGADSEEDDEQKETVSLDTWVQKADVLYSCRCKEIRTNGHSFPSYLLVTSSHLYVLREIPSRKGMAHIQARRALSSIVKITSKKRQPELITFKYGTHEEDGFHVTDMHRFYIPTASDATRVIKQQIMKVLDALDS</sequence>
<keyword evidence="9" id="KW-1185">Reference proteome</keyword>
<proteinExistence type="predicted"/>
<comment type="caution">
    <text evidence="8">The sequence shown here is derived from an EMBL/GenBank/DDBJ whole genome shotgun (WGS) entry which is preliminary data.</text>
</comment>
<dbReference type="InterPro" id="IPR045799">
    <property type="entry name" value="TBC1D23_C"/>
</dbReference>
<evidence type="ECO:0000313" key="8">
    <source>
        <dbReference type="EMBL" id="KAK3746740.1"/>
    </source>
</evidence>
<dbReference type="GO" id="GO:0005829">
    <property type="term" value="C:cytosol"/>
    <property type="evidence" value="ECO:0007669"/>
    <property type="project" value="GOC"/>
</dbReference>
<dbReference type="SUPFAM" id="SSF47923">
    <property type="entry name" value="Ypt/Rab-GAP domain of gyp1p"/>
    <property type="match status" value="1"/>
</dbReference>
<dbReference type="Pfam" id="PF19430">
    <property type="entry name" value="TBC1D23_C"/>
    <property type="match status" value="1"/>
</dbReference>
<dbReference type="PROSITE" id="PS50086">
    <property type="entry name" value="TBC_RABGAP"/>
    <property type="match status" value="1"/>
</dbReference>
<feature type="compositionally biased region" description="Acidic residues" evidence="5">
    <location>
        <begin position="552"/>
        <end position="571"/>
    </location>
</feature>
<dbReference type="InterPro" id="IPR035969">
    <property type="entry name" value="Rab-GAP_TBC_sf"/>
</dbReference>
<keyword evidence="4" id="KW-0333">Golgi apparatus</keyword>
<name>A0AAE0YI16_9GAST</name>
<dbReference type="InterPro" id="IPR001763">
    <property type="entry name" value="Rhodanese-like_dom"/>
</dbReference>
<dbReference type="Gene3D" id="1.10.472.80">
    <property type="entry name" value="Ypt/Rab-GAP domain of gyp1p, domain 3"/>
    <property type="match status" value="1"/>
</dbReference>
<evidence type="ECO:0000256" key="1">
    <source>
        <dbReference type="ARBA" id="ARBA00004601"/>
    </source>
</evidence>
<dbReference type="AlphaFoldDB" id="A0AAE0YI16"/>
<dbReference type="PROSITE" id="PS50206">
    <property type="entry name" value="RHODANESE_3"/>
    <property type="match status" value="1"/>
</dbReference>
<feature type="region of interest" description="Disordered" evidence="5">
    <location>
        <begin position="552"/>
        <end position="574"/>
    </location>
</feature>
<dbReference type="Pfam" id="PF00566">
    <property type="entry name" value="RabGAP-TBC"/>
    <property type="match status" value="1"/>
</dbReference>
<evidence type="ECO:0000313" key="9">
    <source>
        <dbReference type="Proteomes" id="UP001283361"/>
    </source>
</evidence>
<dbReference type="InterPro" id="IPR000195">
    <property type="entry name" value="Rab-GAP-TBC_dom"/>
</dbReference>
<dbReference type="EMBL" id="JAWDGP010006116">
    <property type="protein sequence ID" value="KAK3746740.1"/>
    <property type="molecule type" value="Genomic_DNA"/>
</dbReference>
<gene>
    <name evidence="8" type="ORF">RRG08_059571</name>
</gene>
<evidence type="ECO:0000256" key="3">
    <source>
        <dbReference type="ARBA" id="ARBA00022473"/>
    </source>
</evidence>
<dbReference type="Proteomes" id="UP001283361">
    <property type="component" value="Unassembled WGS sequence"/>
</dbReference>
<evidence type="ECO:0000256" key="4">
    <source>
        <dbReference type="ARBA" id="ARBA00023034"/>
    </source>
</evidence>
<evidence type="ECO:0000256" key="2">
    <source>
        <dbReference type="ARBA" id="ARBA00014207"/>
    </source>
</evidence>
<keyword evidence="3" id="KW-0217">Developmental protein</keyword>